<sequence>MPPPVAAPIKKNFVMKHILLATHGTPGARKAERLARQWADAYGAKVTVLSIINEAWGDMTCDDWLNTSTTRNNFGSYVAGEIAKEIDAVWNRVRTDFEGVDIDFLSKGGKLEEVLAEAAEKTGADVAIMGTWQKVQAPGFKDRFENKRLHPQMPCPLVVAP</sequence>
<dbReference type="SUPFAM" id="SSF52402">
    <property type="entry name" value="Adenine nucleotide alpha hydrolases-like"/>
    <property type="match status" value="1"/>
</dbReference>
<protein>
    <recommendedName>
        <fullName evidence="1">UspA domain-containing protein</fullName>
    </recommendedName>
</protein>
<dbReference type="Gene3D" id="3.40.50.620">
    <property type="entry name" value="HUPs"/>
    <property type="match status" value="1"/>
</dbReference>
<accession>A0ABM8AVG5</accession>
<name>A0ABM8AVG5_9BACT</name>
<dbReference type="InterPro" id="IPR006016">
    <property type="entry name" value="UspA"/>
</dbReference>
<dbReference type="InterPro" id="IPR014729">
    <property type="entry name" value="Rossmann-like_a/b/a_fold"/>
</dbReference>
<dbReference type="EMBL" id="AP026708">
    <property type="protein sequence ID" value="BDQ35487.1"/>
    <property type="molecule type" value="Genomic_DNA"/>
</dbReference>
<feature type="domain" description="UspA" evidence="1">
    <location>
        <begin position="15"/>
        <end position="131"/>
    </location>
</feature>
<reference evidence="2" key="1">
    <citation type="submission" date="2022-08" db="EMBL/GenBank/DDBJ databases">
        <title>Genome Sequence of the sulphate-reducing bacterium, Pseudodesulfovibrio portus JCM14722.</title>
        <authorList>
            <person name="Kondo R."/>
            <person name="Kataoka T."/>
        </authorList>
    </citation>
    <scope>NUCLEOTIDE SEQUENCE</scope>
    <source>
        <strain evidence="2">JCM 14722</strain>
    </source>
</reference>
<evidence type="ECO:0000313" key="3">
    <source>
        <dbReference type="Proteomes" id="UP001061361"/>
    </source>
</evidence>
<dbReference type="CDD" id="cd00293">
    <property type="entry name" value="USP-like"/>
    <property type="match status" value="1"/>
</dbReference>
<dbReference type="Pfam" id="PF00582">
    <property type="entry name" value="Usp"/>
    <property type="match status" value="1"/>
</dbReference>
<gene>
    <name evidence="2" type="ORF">JCM14722_30290</name>
</gene>
<proteinExistence type="predicted"/>
<dbReference type="Proteomes" id="UP001061361">
    <property type="component" value="Chromosome"/>
</dbReference>
<organism evidence="2 3">
    <name type="scientific">Pseudodesulfovibrio portus</name>
    <dbReference type="NCBI Taxonomy" id="231439"/>
    <lineage>
        <taxon>Bacteria</taxon>
        <taxon>Pseudomonadati</taxon>
        <taxon>Thermodesulfobacteriota</taxon>
        <taxon>Desulfovibrionia</taxon>
        <taxon>Desulfovibrionales</taxon>
        <taxon>Desulfovibrionaceae</taxon>
    </lineage>
</organism>
<evidence type="ECO:0000259" key="1">
    <source>
        <dbReference type="Pfam" id="PF00582"/>
    </source>
</evidence>
<evidence type="ECO:0000313" key="2">
    <source>
        <dbReference type="EMBL" id="BDQ35487.1"/>
    </source>
</evidence>
<keyword evidence="3" id="KW-1185">Reference proteome</keyword>